<dbReference type="GO" id="GO:0007218">
    <property type="term" value="P:neuropeptide signaling pathway"/>
    <property type="evidence" value="ECO:0007669"/>
    <property type="project" value="TreeGrafter"/>
</dbReference>
<protein>
    <recommendedName>
        <fullName evidence="11">G-protein coupled receptors family 1 profile domain-containing protein</fullName>
    </recommendedName>
</protein>
<evidence type="ECO:0000256" key="2">
    <source>
        <dbReference type="ARBA" id="ARBA00022475"/>
    </source>
</evidence>
<evidence type="ECO:0000256" key="3">
    <source>
        <dbReference type="ARBA" id="ARBA00022692"/>
    </source>
</evidence>
<keyword evidence="13" id="KW-1185">Reference proteome</keyword>
<evidence type="ECO:0000256" key="9">
    <source>
        <dbReference type="RuleBase" id="RU000688"/>
    </source>
</evidence>
<evidence type="ECO:0000256" key="8">
    <source>
        <dbReference type="ARBA" id="ARBA00023224"/>
    </source>
</evidence>
<dbReference type="GO" id="GO:0005886">
    <property type="term" value="C:plasma membrane"/>
    <property type="evidence" value="ECO:0007669"/>
    <property type="project" value="UniProtKB-SubCell"/>
</dbReference>
<keyword evidence="6 10" id="KW-0472">Membrane</keyword>
<dbReference type="PROSITE" id="PS00237">
    <property type="entry name" value="G_PROTEIN_RECEP_F1_1"/>
    <property type="match status" value="1"/>
</dbReference>
<dbReference type="GO" id="GO:0004930">
    <property type="term" value="F:G protein-coupled receptor activity"/>
    <property type="evidence" value="ECO:0007669"/>
    <property type="project" value="UniProtKB-KW"/>
</dbReference>
<keyword evidence="3 9" id="KW-0812">Transmembrane</keyword>
<dbReference type="OrthoDB" id="6163051at2759"/>
<evidence type="ECO:0000256" key="10">
    <source>
        <dbReference type="SAM" id="Phobius"/>
    </source>
</evidence>
<dbReference type="SUPFAM" id="SSF81321">
    <property type="entry name" value="Family A G protein-coupled receptor-like"/>
    <property type="match status" value="1"/>
</dbReference>
<feature type="domain" description="G-protein coupled receptors family 1 profile" evidence="11">
    <location>
        <begin position="12"/>
        <end position="243"/>
    </location>
</feature>
<feature type="transmembrane region" description="Helical" evidence="10">
    <location>
        <begin position="74"/>
        <end position="93"/>
    </location>
</feature>
<keyword evidence="7 9" id="KW-0675">Receptor</keyword>
<comment type="similarity">
    <text evidence="9">Belongs to the G-protein coupled receptor 1 family.</text>
</comment>
<dbReference type="Pfam" id="PF00001">
    <property type="entry name" value="7tm_1"/>
    <property type="match status" value="1"/>
</dbReference>
<dbReference type="CDD" id="cd00637">
    <property type="entry name" value="7tm_classA_rhodopsin-like"/>
    <property type="match status" value="1"/>
</dbReference>
<organism evidence="12 13">
    <name type="scientific">Clytia hemisphaerica</name>
    <dbReference type="NCBI Taxonomy" id="252671"/>
    <lineage>
        <taxon>Eukaryota</taxon>
        <taxon>Metazoa</taxon>
        <taxon>Cnidaria</taxon>
        <taxon>Hydrozoa</taxon>
        <taxon>Hydroidolina</taxon>
        <taxon>Leptothecata</taxon>
        <taxon>Obeliida</taxon>
        <taxon>Clytiidae</taxon>
        <taxon>Clytia</taxon>
    </lineage>
</organism>
<reference evidence="12" key="1">
    <citation type="submission" date="2021-01" db="UniProtKB">
        <authorList>
            <consortium name="EnsemblMetazoa"/>
        </authorList>
    </citation>
    <scope>IDENTIFICATION</scope>
</reference>
<feature type="transmembrane region" description="Helical" evidence="10">
    <location>
        <begin position="114"/>
        <end position="133"/>
    </location>
</feature>
<proteinExistence type="inferred from homology"/>
<name>A0A7M5VCX6_9CNID</name>
<dbReference type="PANTHER" id="PTHR24229">
    <property type="entry name" value="NEUROPEPTIDES RECEPTOR"/>
    <property type="match status" value="1"/>
</dbReference>
<dbReference type="GO" id="GO:0042923">
    <property type="term" value="F:neuropeptide binding"/>
    <property type="evidence" value="ECO:0007669"/>
    <property type="project" value="TreeGrafter"/>
</dbReference>
<evidence type="ECO:0000259" key="11">
    <source>
        <dbReference type="PROSITE" id="PS50262"/>
    </source>
</evidence>
<dbReference type="GO" id="GO:0043005">
    <property type="term" value="C:neuron projection"/>
    <property type="evidence" value="ECO:0007669"/>
    <property type="project" value="TreeGrafter"/>
</dbReference>
<feature type="transmembrane region" description="Helical" evidence="10">
    <location>
        <begin position="189"/>
        <end position="211"/>
    </location>
</feature>
<dbReference type="EnsemblMetazoa" id="CLYHEMT008240.1">
    <property type="protein sequence ID" value="CLYHEMP008240.1"/>
    <property type="gene ID" value="CLYHEMG008240"/>
</dbReference>
<keyword evidence="4 10" id="KW-1133">Transmembrane helix</keyword>
<feature type="transmembrane region" description="Helical" evidence="10">
    <location>
        <begin position="35"/>
        <end position="54"/>
    </location>
</feature>
<evidence type="ECO:0000256" key="7">
    <source>
        <dbReference type="ARBA" id="ARBA00023170"/>
    </source>
</evidence>
<dbReference type="PRINTS" id="PR00237">
    <property type="entry name" value="GPCRRHODOPSN"/>
</dbReference>
<dbReference type="AlphaFoldDB" id="A0A7M5VCX6"/>
<evidence type="ECO:0000256" key="1">
    <source>
        <dbReference type="ARBA" id="ARBA00004651"/>
    </source>
</evidence>
<dbReference type="InterPro" id="IPR017452">
    <property type="entry name" value="GPCR_Rhodpsn_7TM"/>
</dbReference>
<dbReference type="PANTHER" id="PTHR24229:SF40">
    <property type="entry name" value="ALLATOSTATIN C RECEPTOR 1-RELATED"/>
    <property type="match status" value="1"/>
</dbReference>
<dbReference type="Proteomes" id="UP000594262">
    <property type="component" value="Unplaced"/>
</dbReference>
<evidence type="ECO:0000313" key="12">
    <source>
        <dbReference type="EnsemblMetazoa" id="CLYHEMP008240.1"/>
    </source>
</evidence>
<keyword evidence="5 9" id="KW-0297">G-protein coupled receptor</keyword>
<dbReference type="Gene3D" id="1.20.1070.10">
    <property type="entry name" value="Rhodopsin 7-helix transmembrane proteins"/>
    <property type="match status" value="1"/>
</dbReference>
<evidence type="ECO:0000256" key="6">
    <source>
        <dbReference type="ARBA" id="ARBA00023136"/>
    </source>
</evidence>
<comment type="subcellular location">
    <subcellularLocation>
        <location evidence="1">Cell membrane</location>
        <topology evidence="1">Multi-pass membrane protein</topology>
    </subcellularLocation>
</comment>
<dbReference type="PROSITE" id="PS50262">
    <property type="entry name" value="G_PROTEIN_RECEP_F1_2"/>
    <property type="match status" value="1"/>
</dbReference>
<feature type="transmembrane region" description="Helical" evidence="10">
    <location>
        <begin position="139"/>
        <end position="162"/>
    </location>
</feature>
<feature type="transmembrane region" description="Helical" evidence="10">
    <location>
        <begin position="223"/>
        <end position="246"/>
    </location>
</feature>
<evidence type="ECO:0000256" key="5">
    <source>
        <dbReference type="ARBA" id="ARBA00023040"/>
    </source>
</evidence>
<evidence type="ECO:0000256" key="4">
    <source>
        <dbReference type="ARBA" id="ARBA00022989"/>
    </source>
</evidence>
<keyword evidence="2" id="KW-1003">Cell membrane</keyword>
<accession>A0A7M5VCX6</accession>
<sequence length="293" mass="33463">CFSVTSVVGTLGNFVSLYCLWKTKNSEEKLNNSTLLILGLNLSDLVNCMIIAPFQAAYTIKIYPRTHPIHLVQIYFAALASWYPAMVMFLIAIHRYIQINLSIRYQSIFKNHRMAFSILICLGFCVLSPSLMFTGSFTAITVINEIVIFTSMVLIPIFYVLIYRNMRKSHRRARGTSQSTTVSTVSRNVLILISIFLVCRLPGFMSGLIYLMAKNNRTIDHLFMARIGMLFSTINSCVNPFAYVFMDQCYRNTLKKMYQKNKPSPKVECDTSTCTEPKDENVKLEPRVEITLS</sequence>
<feature type="transmembrane region" description="Helical" evidence="10">
    <location>
        <begin position="6"/>
        <end position="23"/>
    </location>
</feature>
<dbReference type="InterPro" id="IPR000276">
    <property type="entry name" value="GPCR_Rhodpsn"/>
</dbReference>
<evidence type="ECO:0000313" key="13">
    <source>
        <dbReference type="Proteomes" id="UP000594262"/>
    </source>
</evidence>
<keyword evidence="8 9" id="KW-0807">Transducer</keyword>